<organism evidence="1 2">
    <name type="scientific">Funneliformis mosseae</name>
    <name type="common">Endomycorrhizal fungus</name>
    <name type="synonym">Glomus mosseae</name>
    <dbReference type="NCBI Taxonomy" id="27381"/>
    <lineage>
        <taxon>Eukaryota</taxon>
        <taxon>Fungi</taxon>
        <taxon>Fungi incertae sedis</taxon>
        <taxon>Mucoromycota</taxon>
        <taxon>Glomeromycotina</taxon>
        <taxon>Glomeromycetes</taxon>
        <taxon>Glomerales</taxon>
        <taxon>Glomeraceae</taxon>
        <taxon>Funneliformis</taxon>
    </lineage>
</organism>
<evidence type="ECO:0000313" key="2">
    <source>
        <dbReference type="Proteomes" id="UP000789375"/>
    </source>
</evidence>
<dbReference type="Proteomes" id="UP000789375">
    <property type="component" value="Unassembled WGS sequence"/>
</dbReference>
<sequence length="94" mass="10705">MSKFTADKLNCIPENIGNPEQVLDIQSIAPDAKIEYILEVNLKAPVHLHNFFADYPLAPEKQIVPEEWLNLHNERLVHDKEVGNGKYITGEKLV</sequence>
<reference evidence="1" key="1">
    <citation type="submission" date="2021-06" db="EMBL/GenBank/DDBJ databases">
        <authorList>
            <person name="Kallberg Y."/>
            <person name="Tangrot J."/>
            <person name="Rosling A."/>
        </authorList>
    </citation>
    <scope>NUCLEOTIDE SEQUENCE</scope>
    <source>
        <strain evidence="1">87-6 pot B 2015</strain>
    </source>
</reference>
<evidence type="ECO:0000313" key="1">
    <source>
        <dbReference type="EMBL" id="CAG8510745.1"/>
    </source>
</evidence>
<keyword evidence="2" id="KW-1185">Reference proteome</keyword>
<comment type="caution">
    <text evidence="1">The sequence shown here is derived from an EMBL/GenBank/DDBJ whole genome shotgun (WGS) entry which is preliminary data.</text>
</comment>
<name>A0A9N8ZXN7_FUNMO</name>
<gene>
    <name evidence="1" type="ORF">FMOSSE_LOCUS4523</name>
</gene>
<accession>A0A9N8ZXN7</accession>
<protein>
    <submittedName>
        <fullName evidence="1">3668_t:CDS:1</fullName>
    </submittedName>
</protein>
<proteinExistence type="predicted"/>
<dbReference type="EMBL" id="CAJVPP010000772">
    <property type="protein sequence ID" value="CAG8510745.1"/>
    <property type="molecule type" value="Genomic_DNA"/>
</dbReference>
<dbReference type="AlphaFoldDB" id="A0A9N8ZXN7"/>